<gene>
    <name evidence="2" type="ORF">MTR66_05540</name>
</gene>
<protein>
    <submittedName>
        <fullName evidence="2">Nitroreductase family protein</fullName>
    </submittedName>
</protein>
<dbReference type="Pfam" id="PF00881">
    <property type="entry name" value="Nitroreductase"/>
    <property type="match status" value="1"/>
</dbReference>
<dbReference type="RefSeq" id="WP_243918582.1">
    <property type="nucleotide sequence ID" value="NZ_JALHLG010000005.1"/>
</dbReference>
<dbReference type="PANTHER" id="PTHR42741">
    <property type="entry name" value="NITROREDUCTASE FAMILY PROTEIN"/>
    <property type="match status" value="1"/>
</dbReference>
<evidence type="ECO:0000313" key="3">
    <source>
        <dbReference type="Proteomes" id="UP001202281"/>
    </source>
</evidence>
<comment type="caution">
    <text evidence="2">The sequence shown here is derived from an EMBL/GenBank/DDBJ whole genome shotgun (WGS) entry which is preliminary data.</text>
</comment>
<feature type="domain" description="Nitroreductase" evidence="1">
    <location>
        <begin position="419"/>
        <end position="507"/>
    </location>
</feature>
<dbReference type="Proteomes" id="UP001202281">
    <property type="component" value="Unassembled WGS sequence"/>
</dbReference>
<reference evidence="2 3" key="1">
    <citation type="submission" date="2022-04" db="EMBL/GenBank/DDBJ databases">
        <title>Identification of a novel bacterium isolated from mangrove sediments.</title>
        <authorList>
            <person name="Pan X."/>
        </authorList>
    </citation>
    <scope>NUCLEOTIDE SEQUENCE [LARGE SCALE GENOMIC DNA]</scope>
    <source>
        <strain evidence="2 3">B2638</strain>
    </source>
</reference>
<dbReference type="EMBL" id="JALHLG010000005">
    <property type="protein sequence ID" value="MCJ2186278.1"/>
    <property type="molecule type" value="Genomic_DNA"/>
</dbReference>
<dbReference type="InterPro" id="IPR000415">
    <property type="entry name" value="Nitroreductase-like"/>
</dbReference>
<proteinExistence type="predicted"/>
<dbReference type="Gene3D" id="3.40.109.10">
    <property type="entry name" value="NADH Oxidase"/>
    <property type="match status" value="2"/>
</dbReference>
<evidence type="ECO:0000259" key="1">
    <source>
        <dbReference type="Pfam" id="PF00881"/>
    </source>
</evidence>
<accession>A0ABT0BMR9</accession>
<evidence type="ECO:0000313" key="2">
    <source>
        <dbReference type="EMBL" id="MCJ2186278.1"/>
    </source>
</evidence>
<dbReference type="InterPro" id="IPR029479">
    <property type="entry name" value="Nitroreductase"/>
</dbReference>
<sequence length="530" mass="58030">MLDVAVGDFQARAEAVLAYHRRTKHRQDGYAAGPETLDWDAQPSPYRHYTGAPISLLPLVSDAIDTPYAALTSQHDVPPVTPDIRSIGALLELSLGLAAIKEYGPDSWALRCNPSSGNLHPTEAYLIARGINGISDGMHHYRPGDHGLELRCSSILERPGLWIGLSSILWREAWKYGERAFRYCQLDTGHAIGAISAACSVLGWRAQVVPGIGTDGIAHLLGLDRMQDFGRAEREAPEVLLHIETGAPEDVAGVPVPVCVGEERWSGTASLLDPRPMYRWPVIGAVAEASEGMVEGLGVYGKAPASPPPQVRAADAILTRRSAQRYARDHVLPVGVFSRVLDSVSQLLRESSLHLLAFVHNVEGLERGLYALLRDAEDEPRLCAAMDGDLLWQDVPEVPRIPAFRLLAKGDFRKLVRALCCHQPIAADSCVTFCMLAEFGEAVEADPWRYRQLHWQAGLIGHRLYLEAEASGHAGTGIGCFLDDEIHRVLGLSGETFQALYHFAMGRALTDERISSTPAYPGRFRLEARL</sequence>
<dbReference type="PANTHER" id="PTHR42741:SF3">
    <property type="entry name" value="NITROREDUCTASE FAMILY PROTEIN"/>
    <property type="match status" value="1"/>
</dbReference>
<dbReference type="SUPFAM" id="SSF55469">
    <property type="entry name" value="FMN-dependent nitroreductase-like"/>
    <property type="match status" value="2"/>
</dbReference>
<organism evidence="2 3">
    <name type="scientific">Novosphingobium beihaiensis</name>
    <dbReference type="NCBI Taxonomy" id="2930389"/>
    <lineage>
        <taxon>Bacteria</taxon>
        <taxon>Pseudomonadati</taxon>
        <taxon>Pseudomonadota</taxon>
        <taxon>Alphaproteobacteria</taxon>
        <taxon>Sphingomonadales</taxon>
        <taxon>Sphingomonadaceae</taxon>
        <taxon>Novosphingobium</taxon>
    </lineage>
</organism>
<name>A0ABT0BMR9_9SPHN</name>
<dbReference type="CDD" id="cd02142">
    <property type="entry name" value="McbC_SagB-like_oxidoreductase"/>
    <property type="match status" value="1"/>
</dbReference>
<keyword evidence="3" id="KW-1185">Reference proteome</keyword>